<comment type="caution">
    <text evidence="2">The sequence shown here is derived from an EMBL/GenBank/DDBJ whole genome shotgun (WGS) entry which is preliminary data.</text>
</comment>
<name>A0A367FKM3_9ACTN</name>
<protein>
    <submittedName>
        <fullName evidence="2">Uncharacterized protein</fullName>
    </submittedName>
</protein>
<accession>A0A367FKM3</accession>
<keyword evidence="3" id="KW-1185">Reference proteome</keyword>
<dbReference type="Proteomes" id="UP000253094">
    <property type="component" value="Unassembled WGS sequence"/>
</dbReference>
<evidence type="ECO:0000256" key="1">
    <source>
        <dbReference type="SAM" id="MobiDB-lite"/>
    </source>
</evidence>
<feature type="compositionally biased region" description="Basic and acidic residues" evidence="1">
    <location>
        <begin position="70"/>
        <end position="96"/>
    </location>
</feature>
<gene>
    <name evidence="2" type="ORF">DQ384_15680</name>
</gene>
<organism evidence="2 3">
    <name type="scientific">Sphaerisporangium album</name>
    <dbReference type="NCBI Taxonomy" id="509200"/>
    <lineage>
        <taxon>Bacteria</taxon>
        <taxon>Bacillati</taxon>
        <taxon>Actinomycetota</taxon>
        <taxon>Actinomycetes</taxon>
        <taxon>Streptosporangiales</taxon>
        <taxon>Streptosporangiaceae</taxon>
        <taxon>Sphaerisporangium</taxon>
    </lineage>
</organism>
<sequence length="118" mass="12615">MNAAVTRCTDPATAMAANRAPSRAAGGRDGFARSRKTRSTVAPSARRRASRRRSARPRGAVFVTVPDLAEGSRFHEHEGHQVTKRGSVERGAEQDGHIPSASTAGGMVMPEIMPYTKT</sequence>
<feature type="region of interest" description="Disordered" evidence="1">
    <location>
        <begin position="1"/>
        <end position="118"/>
    </location>
</feature>
<evidence type="ECO:0000313" key="2">
    <source>
        <dbReference type="EMBL" id="RCG30195.1"/>
    </source>
</evidence>
<reference evidence="2 3" key="1">
    <citation type="submission" date="2018-06" db="EMBL/GenBank/DDBJ databases">
        <title>Sphaerisporangium craniellae sp. nov., isolated from a marine sponge in the South China Sea.</title>
        <authorList>
            <person name="Li L."/>
        </authorList>
    </citation>
    <scope>NUCLEOTIDE SEQUENCE [LARGE SCALE GENOMIC DNA]</scope>
    <source>
        <strain evidence="2 3">CCTCC AA 208026</strain>
    </source>
</reference>
<dbReference type="AlphaFoldDB" id="A0A367FKM3"/>
<feature type="compositionally biased region" description="Basic residues" evidence="1">
    <location>
        <begin position="45"/>
        <end position="56"/>
    </location>
</feature>
<dbReference type="EMBL" id="QOIL01000008">
    <property type="protein sequence ID" value="RCG30195.1"/>
    <property type="molecule type" value="Genomic_DNA"/>
</dbReference>
<proteinExistence type="predicted"/>
<evidence type="ECO:0000313" key="3">
    <source>
        <dbReference type="Proteomes" id="UP000253094"/>
    </source>
</evidence>
<feature type="compositionally biased region" description="Low complexity" evidence="1">
    <location>
        <begin position="11"/>
        <end position="25"/>
    </location>
</feature>